<keyword evidence="2" id="KW-0418">Kinase</keyword>
<dbReference type="KEGG" id="tva:4766937"/>
<sequence>MNEEEREFFEKMGIEFTRVIAEGGFGVIYLVFHTKYQQHFALKKIPEDRFKEEEIECLKTLDNPNIINLYNYYRFQGYVYLLMEYCPFDLYHFLKKNPEISIEQLRKYCYDILLSIKACHDHNIAHNDIKPSNFLLDKYGRIKVCDFSLSSVYEDSKCKSTYKGTMLFMAPELFHHKDYNPLKADIWALGVTFFYMATQQYPFYATDRNVLKKIVETGVYSYFNIENQDLCHIIGRCLCVDPENRASVDELLSLPFFDPLVSRRMHKKAAGIKVTQSQNSIIVKPITSLRGKIHDRSSLIPFKMRTVKGFFMDNRK</sequence>
<dbReference type="Pfam" id="PF00069">
    <property type="entry name" value="Pkinase"/>
    <property type="match status" value="1"/>
</dbReference>
<dbReference type="PANTHER" id="PTHR24362:SF309">
    <property type="entry name" value="PROTEIN KINASE DOMAIN-CONTAINING PROTEIN"/>
    <property type="match status" value="1"/>
</dbReference>
<dbReference type="eggNOG" id="KOG0583">
    <property type="taxonomic scope" value="Eukaryota"/>
</dbReference>
<organism evidence="2 3">
    <name type="scientific">Trichomonas vaginalis (strain ATCC PRA-98 / G3)</name>
    <dbReference type="NCBI Taxonomy" id="412133"/>
    <lineage>
        <taxon>Eukaryota</taxon>
        <taxon>Metamonada</taxon>
        <taxon>Parabasalia</taxon>
        <taxon>Trichomonadida</taxon>
        <taxon>Trichomonadidae</taxon>
        <taxon>Trichomonas</taxon>
    </lineage>
</organism>
<protein>
    <submittedName>
        <fullName evidence="2">CAMK family protein kinase</fullName>
    </submittedName>
</protein>
<dbReference type="SMR" id="A2EEC8"/>
<proteinExistence type="predicted"/>
<gene>
    <name evidence="2" type="ORF">TVAG_073920</name>
</gene>
<keyword evidence="2" id="KW-0808">Transferase</keyword>
<dbReference type="STRING" id="5722.A2EEC8"/>
<dbReference type="VEuPathDB" id="TrichDB:TVAG_073920"/>
<evidence type="ECO:0000313" key="3">
    <source>
        <dbReference type="Proteomes" id="UP000001542"/>
    </source>
</evidence>
<dbReference type="InParanoid" id="A2EEC8"/>
<dbReference type="Proteomes" id="UP000001542">
    <property type="component" value="Unassembled WGS sequence"/>
</dbReference>
<dbReference type="GO" id="GO:0004672">
    <property type="term" value="F:protein kinase activity"/>
    <property type="evidence" value="ECO:0007669"/>
    <property type="project" value="InterPro"/>
</dbReference>
<dbReference type="SUPFAM" id="SSF56112">
    <property type="entry name" value="Protein kinase-like (PK-like)"/>
    <property type="match status" value="1"/>
</dbReference>
<keyword evidence="3" id="KW-1185">Reference proteome</keyword>
<evidence type="ECO:0000259" key="1">
    <source>
        <dbReference type="PROSITE" id="PS50011"/>
    </source>
</evidence>
<dbReference type="PROSITE" id="PS00108">
    <property type="entry name" value="PROTEIN_KINASE_ST"/>
    <property type="match status" value="1"/>
</dbReference>
<dbReference type="EMBL" id="DS113366">
    <property type="protein sequence ID" value="EAY09026.1"/>
    <property type="molecule type" value="Genomic_DNA"/>
</dbReference>
<dbReference type="SMART" id="SM00220">
    <property type="entry name" value="S_TKc"/>
    <property type="match status" value="1"/>
</dbReference>
<dbReference type="PANTHER" id="PTHR24362">
    <property type="entry name" value="SERINE/THREONINE-PROTEIN KINASE NEK"/>
    <property type="match status" value="1"/>
</dbReference>
<dbReference type="GO" id="GO:0005524">
    <property type="term" value="F:ATP binding"/>
    <property type="evidence" value="ECO:0007669"/>
    <property type="project" value="InterPro"/>
</dbReference>
<dbReference type="InterPro" id="IPR008271">
    <property type="entry name" value="Ser/Thr_kinase_AS"/>
</dbReference>
<dbReference type="OrthoDB" id="4062651at2759"/>
<dbReference type="AlphaFoldDB" id="A2EEC8"/>
<evidence type="ECO:0000313" key="2">
    <source>
        <dbReference type="EMBL" id="EAY09026.1"/>
    </source>
</evidence>
<name>A2EEC8_TRIV3</name>
<reference evidence="2" key="1">
    <citation type="submission" date="2006-10" db="EMBL/GenBank/DDBJ databases">
        <authorList>
            <person name="Amadeo P."/>
            <person name="Zhao Q."/>
            <person name="Wortman J."/>
            <person name="Fraser-Liggett C."/>
            <person name="Carlton J."/>
        </authorList>
    </citation>
    <scope>NUCLEOTIDE SEQUENCE</scope>
    <source>
        <strain evidence="2">G3</strain>
    </source>
</reference>
<reference evidence="2" key="2">
    <citation type="journal article" date="2007" name="Science">
        <title>Draft genome sequence of the sexually transmitted pathogen Trichomonas vaginalis.</title>
        <authorList>
            <person name="Carlton J.M."/>
            <person name="Hirt R.P."/>
            <person name="Silva J.C."/>
            <person name="Delcher A.L."/>
            <person name="Schatz M."/>
            <person name="Zhao Q."/>
            <person name="Wortman J.R."/>
            <person name="Bidwell S.L."/>
            <person name="Alsmark U.C.M."/>
            <person name="Besteiro S."/>
            <person name="Sicheritz-Ponten T."/>
            <person name="Noel C.J."/>
            <person name="Dacks J.B."/>
            <person name="Foster P.G."/>
            <person name="Simillion C."/>
            <person name="Van de Peer Y."/>
            <person name="Miranda-Saavedra D."/>
            <person name="Barton G.J."/>
            <person name="Westrop G.D."/>
            <person name="Mueller S."/>
            <person name="Dessi D."/>
            <person name="Fiori P.L."/>
            <person name="Ren Q."/>
            <person name="Paulsen I."/>
            <person name="Zhang H."/>
            <person name="Bastida-Corcuera F.D."/>
            <person name="Simoes-Barbosa A."/>
            <person name="Brown M.T."/>
            <person name="Hayes R.D."/>
            <person name="Mukherjee M."/>
            <person name="Okumura C.Y."/>
            <person name="Schneider R."/>
            <person name="Smith A.J."/>
            <person name="Vanacova S."/>
            <person name="Villalvazo M."/>
            <person name="Haas B.J."/>
            <person name="Pertea M."/>
            <person name="Feldblyum T.V."/>
            <person name="Utterback T.R."/>
            <person name="Shu C.L."/>
            <person name="Osoegawa K."/>
            <person name="de Jong P.J."/>
            <person name="Hrdy I."/>
            <person name="Horvathova L."/>
            <person name="Zubacova Z."/>
            <person name="Dolezal P."/>
            <person name="Malik S.B."/>
            <person name="Logsdon J.M. Jr."/>
            <person name="Henze K."/>
            <person name="Gupta A."/>
            <person name="Wang C.C."/>
            <person name="Dunne R.L."/>
            <person name="Upcroft J.A."/>
            <person name="Upcroft P."/>
            <person name="White O."/>
            <person name="Salzberg S.L."/>
            <person name="Tang P."/>
            <person name="Chiu C.-H."/>
            <person name="Lee Y.-S."/>
            <person name="Embley T.M."/>
            <person name="Coombs G.H."/>
            <person name="Mottram J.C."/>
            <person name="Tachezy J."/>
            <person name="Fraser-Liggett C.M."/>
            <person name="Johnson P.J."/>
        </authorList>
    </citation>
    <scope>NUCLEOTIDE SEQUENCE [LARGE SCALE GENOMIC DNA]</scope>
    <source>
        <strain evidence="2">G3</strain>
    </source>
</reference>
<feature type="domain" description="Protein kinase" evidence="1">
    <location>
        <begin position="14"/>
        <end position="257"/>
    </location>
</feature>
<dbReference type="VEuPathDB" id="TrichDB:TVAGG3_0797500"/>
<dbReference type="PROSITE" id="PS50011">
    <property type="entry name" value="PROTEIN_KINASE_DOM"/>
    <property type="match status" value="1"/>
</dbReference>
<dbReference type="InterPro" id="IPR011009">
    <property type="entry name" value="Kinase-like_dom_sf"/>
</dbReference>
<dbReference type="Gene3D" id="1.10.510.10">
    <property type="entry name" value="Transferase(Phosphotransferase) domain 1"/>
    <property type="match status" value="1"/>
</dbReference>
<dbReference type="RefSeq" id="XP_001321249.1">
    <property type="nucleotide sequence ID" value="XM_001321214.1"/>
</dbReference>
<dbReference type="InterPro" id="IPR000719">
    <property type="entry name" value="Prot_kinase_dom"/>
</dbReference>
<accession>A2EEC8</accession>